<accession>A0ABY5MBR3</accession>
<dbReference type="EMBL" id="CP102173">
    <property type="protein sequence ID" value="UUP14604.1"/>
    <property type="molecule type" value="Genomic_DNA"/>
</dbReference>
<evidence type="ECO:0000313" key="2">
    <source>
        <dbReference type="EMBL" id="UUP14604.1"/>
    </source>
</evidence>
<sequence length="71" mass="7734">MVDLSIPSGAQKAIAMTLLILAVFTALVSWVRWGLVERSMRRREPMPPIGFGTLMVLGLIGISAVLIIAWV</sequence>
<evidence type="ECO:0008006" key="4">
    <source>
        <dbReference type="Google" id="ProtNLM"/>
    </source>
</evidence>
<evidence type="ECO:0000313" key="3">
    <source>
        <dbReference type="Proteomes" id="UP001316184"/>
    </source>
</evidence>
<keyword evidence="1" id="KW-0812">Transmembrane</keyword>
<name>A0ABY5MBR3_9ACTN</name>
<keyword evidence="3" id="KW-1185">Reference proteome</keyword>
<evidence type="ECO:0000256" key="1">
    <source>
        <dbReference type="SAM" id="Phobius"/>
    </source>
</evidence>
<organism evidence="2 3">
    <name type="scientific">Aeromicrobium wangtongii</name>
    <dbReference type="NCBI Taxonomy" id="2969247"/>
    <lineage>
        <taxon>Bacteria</taxon>
        <taxon>Bacillati</taxon>
        <taxon>Actinomycetota</taxon>
        <taxon>Actinomycetes</taxon>
        <taxon>Propionibacteriales</taxon>
        <taxon>Nocardioidaceae</taxon>
        <taxon>Aeromicrobium</taxon>
    </lineage>
</organism>
<feature type="transmembrane region" description="Helical" evidence="1">
    <location>
        <begin position="48"/>
        <end position="70"/>
    </location>
</feature>
<gene>
    <name evidence="2" type="ORF">NQV15_04640</name>
</gene>
<reference evidence="2 3" key="1">
    <citation type="submission" date="2022-08" db="EMBL/GenBank/DDBJ databases">
        <title>novel species in genus Aeromicrobium.</title>
        <authorList>
            <person name="Ye L."/>
        </authorList>
    </citation>
    <scope>NUCLEOTIDE SEQUENCE [LARGE SCALE GENOMIC DNA]</scope>
    <source>
        <strain evidence="3">zg-Y1379</strain>
    </source>
</reference>
<protein>
    <recommendedName>
        <fullName evidence="4">DUF202 domain-containing protein</fullName>
    </recommendedName>
</protein>
<feature type="transmembrane region" description="Helical" evidence="1">
    <location>
        <begin position="13"/>
        <end position="36"/>
    </location>
</feature>
<dbReference type="RefSeq" id="WP_232398436.1">
    <property type="nucleotide sequence ID" value="NZ_CP102173.1"/>
</dbReference>
<dbReference type="Proteomes" id="UP001316184">
    <property type="component" value="Chromosome"/>
</dbReference>
<keyword evidence="1" id="KW-0472">Membrane</keyword>
<keyword evidence="1" id="KW-1133">Transmembrane helix</keyword>
<proteinExistence type="predicted"/>